<dbReference type="GO" id="GO:0030030">
    <property type="term" value="P:cell projection organization"/>
    <property type="evidence" value="ECO:0007669"/>
    <property type="project" value="UniProtKB-KW"/>
</dbReference>
<reference evidence="11" key="1">
    <citation type="submission" date="2020-04" db="EMBL/GenBank/DDBJ databases">
        <authorList>
            <person name="Neveu A P."/>
        </authorList>
    </citation>
    <scope>NUCLEOTIDE SEQUENCE</scope>
    <source>
        <tissue evidence="11">Whole embryo</tissue>
    </source>
</reference>
<accession>A0A6F9D8K5</accession>
<comment type="function">
    <text evidence="9">Essential for sperm motility and is involved in the regulation of the beating frequency of motile cilia on the epithelial cells of the respiratory tract. Required for the establishment of radial spokes in sperm flagella.</text>
</comment>
<keyword evidence="6" id="KW-0969">Cilium</keyword>
<dbReference type="AlphaFoldDB" id="A0A6F9D8K5"/>
<keyword evidence="7" id="KW-0206">Cytoskeleton</keyword>
<evidence type="ECO:0000256" key="9">
    <source>
        <dbReference type="ARBA" id="ARBA00045321"/>
    </source>
</evidence>
<organism evidence="11">
    <name type="scientific">Phallusia mammillata</name>
    <dbReference type="NCBI Taxonomy" id="59560"/>
    <lineage>
        <taxon>Eukaryota</taxon>
        <taxon>Metazoa</taxon>
        <taxon>Chordata</taxon>
        <taxon>Tunicata</taxon>
        <taxon>Ascidiacea</taxon>
        <taxon>Phlebobranchia</taxon>
        <taxon>Ascidiidae</taxon>
        <taxon>Phallusia</taxon>
    </lineage>
</organism>
<keyword evidence="10" id="KW-0175">Coiled coil</keyword>
<dbReference type="Pfam" id="PF12018">
    <property type="entry name" value="FAP206"/>
    <property type="match status" value="1"/>
</dbReference>
<comment type="similarity">
    <text evidence="2">Belongs to the CFAP206 family.</text>
</comment>
<dbReference type="InterPro" id="IPR021897">
    <property type="entry name" value="FAP206"/>
</dbReference>
<feature type="coiled-coil region" evidence="10">
    <location>
        <begin position="326"/>
        <end position="353"/>
    </location>
</feature>
<evidence type="ECO:0000256" key="4">
    <source>
        <dbReference type="ARBA" id="ARBA00022490"/>
    </source>
</evidence>
<dbReference type="GO" id="GO:0003356">
    <property type="term" value="P:regulation of cilium beat frequency"/>
    <property type="evidence" value="ECO:0007669"/>
    <property type="project" value="TreeGrafter"/>
</dbReference>
<dbReference type="PANTHER" id="PTHR21442">
    <property type="entry name" value="CILIA- AND FLAGELLA-ASSOCIATED PROTEIN 206"/>
    <property type="match status" value="1"/>
</dbReference>
<comment type="subcellular location">
    <subcellularLocation>
        <location evidence="1">Cytoplasm</location>
        <location evidence="1">Cytoskeleton</location>
        <location evidence="1">Cilium axoneme</location>
    </subcellularLocation>
</comment>
<keyword evidence="4" id="KW-0963">Cytoplasm</keyword>
<evidence type="ECO:0000256" key="7">
    <source>
        <dbReference type="ARBA" id="ARBA00023212"/>
    </source>
</evidence>
<evidence type="ECO:0000313" key="11">
    <source>
        <dbReference type="EMBL" id="CAB3230173.1"/>
    </source>
</evidence>
<dbReference type="GO" id="GO:0036064">
    <property type="term" value="C:ciliary basal body"/>
    <property type="evidence" value="ECO:0007669"/>
    <property type="project" value="TreeGrafter"/>
</dbReference>
<dbReference type="GO" id="GO:0005930">
    <property type="term" value="C:axoneme"/>
    <property type="evidence" value="ECO:0007669"/>
    <property type="project" value="UniProtKB-SubCell"/>
</dbReference>
<evidence type="ECO:0000256" key="8">
    <source>
        <dbReference type="ARBA" id="ARBA00023273"/>
    </source>
</evidence>
<evidence type="ECO:0000256" key="1">
    <source>
        <dbReference type="ARBA" id="ARBA00004430"/>
    </source>
</evidence>
<evidence type="ECO:0000256" key="6">
    <source>
        <dbReference type="ARBA" id="ARBA00023069"/>
    </source>
</evidence>
<sequence>MYSYCYGNKHSALNLGLHCKIRISLLKKSETSAHQLIMSRAQAESVIKNIIREIVQECASKGHSLSETLVAFMVKAVVLDPRNEFNVDRTLTKDDVQKLIKYCVERLIDVRSPSLDTIKMQVYFDMNYTSRREFLDEHRRVLDARLTPVTREITDSRARTREELESLYRKIVSYVLLRSGLGSPTDIAVVREATAALQSVFPQTELGTFMSLTKRDKERQLQELTLIVSGIRLFNKECGKGGEGIDDLPGILNEAIPATTQNVDIEIQNSQQAAFRYTTLVESLQQHDPLPSPSEFPIQLLKDSLINVRQHEAFLRILLNDIIGCAQQVEMLVNQLSARMEQLQQTVQSKTAVPTAQVYPQFISISHLWTCFQDEMVLLSVLSNILASIEPFTRTQRDMFPEELVAPHIQNLEVKTDEQRILETMGNRVDPADFKDNPAIQWLFPETTKNYDRLLLQYRGCCGYAIVKYDRLLLPGNPDIGIMQYQEKLYVFSSKAAAYEFARNPEEYITLVGEAAKKSPELIQLLELHQQFAAISPYSQGEGGKLIEKPVTKSDSGTQTDTHILEENIVKDYEWNEWELRRKALKLANLRSKITKSSQTNLSNLRRQNATQVYLPKDQISQTKTTGQSNVPKPQVFLAGLRGIRGIRTMVKVDLTRDVDEI</sequence>
<evidence type="ECO:0000256" key="3">
    <source>
        <dbReference type="ARBA" id="ARBA00021602"/>
    </source>
</evidence>
<evidence type="ECO:0000256" key="2">
    <source>
        <dbReference type="ARBA" id="ARBA00010500"/>
    </source>
</evidence>
<evidence type="ECO:0000256" key="5">
    <source>
        <dbReference type="ARBA" id="ARBA00022794"/>
    </source>
</evidence>
<gene>
    <name evidence="11" type="primary">Cfap206-002</name>
</gene>
<proteinExistence type="evidence at transcript level"/>
<evidence type="ECO:0000256" key="10">
    <source>
        <dbReference type="SAM" id="Coils"/>
    </source>
</evidence>
<protein>
    <recommendedName>
        <fullName evidence="3">Cilia- and flagella-associated protein 206</fullName>
    </recommendedName>
</protein>
<dbReference type="EMBL" id="LR783870">
    <property type="protein sequence ID" value="CAB3230173.1"/>
    <property type="molecule type" value="mRNA"/>
</dbReference>
<dbReference type="PANTHER" id="PTHR21442:SF0">
    <property type="entry name" value="CILIA- AND FLAGELLA-ASSOCIATED PROTEIN 206"/>
    <property type="match status" value="1"/>
</dbReference>
<name>A0A6F9D8K5_9ASCI</name>
<keyword evidence="8" id="KW-0966">Cell projection</keyword>
<keyword evidence="5" id="KW-0970">Cilium biogenesis/degradation</keyword>